<organism evidence="1 2">
    <name type="scientific">Francisella philomiragia</name>
    <dbReference type="NCBI Taxonomy" id="28110"/>
    <lineage>
        <taxon>Bacteria</taxon>
        <taxon>Pseudomonadati</taxon>
        <taxon>Pseudomonadota</taxon>
        <taxon>Gammaproteobacteria</taxon>
        <taxon>Thiotrichales</taxon>
        <taxon>Francisellaceae</taxon>
        <taxon>Francisella</taxon>
    </lineage>
</organism>
<keyword evidence="2" id="KW-1185">Reference proteome</keyword>
<accession>A0ABS1GAD9</accession>
<evidence type="ECO:0000313" key="1">
    <source>
        <dbReference type="EMBL" id="MBK2301785.1"/>
    </source>
</evidence>
<dbReference type="RefSeq" id="WP_200165850.1">
    <property type="nucleotide sequence ID" value="NZ_JACTSG010000002.1"/>
</dbReference>
<proteinExistence type="predicted"/>
<name>A0ABS1GAD9_9GAMM</name>
<protein>
    <submittedName>
        <fullName evidence="1">Uncharacterized protein</fullName>
    </submittedName>
</protein>
<dbReference type="EMBL" id="JACTSG010000002">
    <property type="protein sequence ID" value="MBK2301785.1"/>
    <property type="molecule type" value="Genomic_DNA"/>
</dbReference>
<sequence length="67" mass="8362">MRKCPESSYFGKNTYLWLQDIVDKYCDNQSIPRSQSDDKFREAQLQQYQRTLEHSQKWFERVDRRRQ</sequence>
<dbReference type="Proteomes" id="UP000760407">
    <property type="component" value="Unassembled WGS sequence"/>
</dbReference>
<comment type="caution">
    <text evidence="1">The sequence shown here is derived from an EMBL/GenBank/DDBJ whole genome shotgun (WGS) entry which is preliminary data.</text>
</comment>
<evidence type="ECO:0000313" key="2">
    <source>
        <dbReference type="Proteomes" id="UP000760407"/>
    </source>
</evidence>
<reference evidence="1 2" key="1">
    <citation type="submission" date="2020-08" db="EMBL/GenBank/DDBJ databases">
        <title>Comparative genomics of Francisella species.</title>
        <authorList>
            <person name="Sahl J."/>
            <person name="Sjodin A."/>
            <person name="Wagner D."/>
            <person name="Forsman M."/>
        </authorList>
    </citation>
    <scope>NUCLEOTIDE SEQUENCE [LARGE SCALE GENOMIC DNA]</scope>
    <source>
        <strain evidence="1 2">F1093</strain>
    </source>
</reference>
<gene>
    <name evidence="1" type="ORF">IBE52_02555</name>
</gene>